<dbReference type="STRING" id="558173.CDOO_12485"/>
<proteinExistence type="predicted"/>
<organism evidence="2 3">
    <name type="scientific">Corynebacterium doosanense CAU 212 = DSM 45436</name>
    <dbReference type="NCBI Taxonomy" id="558173"/>
    <lineage>
        <taxon>Bacteria</taxon>
        <taxon>Bacillati</taxon>
        <taxon>Actinomycetota</taxon>
        <taxon>Actinomycetes</taxon>
        <taxon>Mycobacteriales</taxon>
        <taxon>Corynebacteriaceae</taxon>
        <taxon>Corynebacterium</taxon>
    </lineage>
</organism>
<dbReference type="RefSeq" id="WP_038574099.1">
    <property type="nucleotide sequence ID" value="NZ_AQUX01000005.1"/>
</dbReference>
<dbReference type="HOGENOM" id="CLU_027642_0_0_11"/>
<feature type="transmembrane region" description="Helical" evidence="1">
    <location>
        <begin position="179"/>
        <end position="198"/>
    </location>
</feature>
<evidence type="ECO:0000313" key="3">
    <source>
        <dbReference type="Proteomes" id="UP000029914"/>
    </source>
</evidence>
<feature type="transmembrane region" description="Helical" evidence="1">
    <location>
        <begin position="100"/>
        <end position="119"/>
    </location>
</feature>
<dbReference type="KEGG" id="cdo:CDOO_12485"/>
<dbReference type="eggNOG" id="ENOG502Z7TU">
    <property type="taxonomic scope" value="Bacteria"/>
</dbReference>
<feature type="transmembrane region" description="Helical" evidence="1">
    <location>
        <begin position="72"/>
        <end position="93"/>
    </location>
</feature>
<feature type="transmembrane region" description="Helical" evidence="1">
    <location>
        <begin position="271"/>
        <end position="296"/>
    </location>
</feature>
<evidence type="ECO:0000313" key="2">
    <source>
        <dbReference type="EMBL" id="AIT61982.1"/>
    </source>
</evidence>
<accession>A0A097IIL5</accession>
<protein>
    <submittedName>
        <fullName evidence="2">Uncharacterized protein</fullName>
    </submittedName>
</protein>
<gene>
    <name evidence="2" type="ORF">CDOO_12485</name>
</gene>
<keyword evidence="1" id="KW-0812">Transmembrane</keyword>
<reference evidence="2 3" key="1">
    <citation type="submission" date="2013-09" db="EMBL/GenBank/DDBJ databases">
        <title>Complete genome sequence of Corynebacterium doosanense CAU 212(T) (=DSM 45436(T)), isolated from activated sludge.</title>
        <authorList>
            <person name="Schaffert L."/>
            <person name="Albersmeier A."/>
            <person name="Kalinowski J."/>
            <person name="Ruckert C."/>
        </authorList>
    </citation>
    <scope>NUCLEOTIDE SEQUENCE [LARGE SCALE GENOMIC DNA]</scope>
    <source>
        <strain evidence="2 3">CAU 212</strain>
    </source>
</reference>
<keyword evidence="3" id="KW-1185">Reference proteome</keyword>
<feature type="transmembrane region" description="Helical" evidence="1">
    <location>
        <begin position="248"/>
        <end position="264"/>
    </location>
</feature>
<sequence>MSRALLVAWAVFLVGALTHPLLAPGDLALRDMLVLDSPALSPSAVGFGDLPARNAPQDGVLALVGLLVDASWFARLLIVAGAGTGAFGAARLARVVNPRASAWAVAAAMTVAVWNPFVVERLLQGQWSLVIAAWLLPLVAAAALSGRVYLSAATVFAASLTPTGALMASLVAVATARSWAARAGLLLAGAAVSVPWLVPGFLGAADSLASSAAAFAPRAEQFVGTPGALLGLGGIWNADAVPASRENGFALFGVALAAVLLTAWRRCPAPLLILTGLGLGGATLAWLAPELMGLFVSEVPGGGLLRDSQKLVMLAIPGYVALAGLLSRWPAVAALALALLQVPDAPRELQQLRPVEIAVDTQLVERADGRDVYFPGRGTLVELDGRVILDPYARALSKVESGELRVDSHVTDLPTRRYQAVERAWAAGDLGLLERLGVGLIVTPDGQVTETAAAPQPTRTGVALTLWWLAVGALLTYLATRRSSSSKRRPVSSHE</sequence>
<evidence type="ECO:0000256" key="1">
    <source>
        <dbReference type="SAM" id="Phobius"/>
    </source>
</evidence>
<dbReference type="Proteomes" id="UP000029914">
    <property type="component" value="Chromosome"/>
</dbReference>
<name>A0A097IIL5_9CORY</name>
<feature type="transmembrane region" description="Helical" evidence="1">
    <location>
        <begin position="462"/>
        <end position="480"/>
    </location>
</feature>
<dbReference type="EMBL" id="CP006764">
    <property type="protein sequence ID" value="AIT61982.1"/>
    <property type="molecule type" value="Genomic_DNA"/>
</dbReference>
<keyword evidence="1" id="KW-1133">Transmembrane helix</keyword>
<dbReference type="AlphaFoldDB" id="A0A097IIL5"/>
<keyword evidence="1" id="KW-0472">Membrane</keyword>
<feature type="transmembrane region" description="Helical" evidence="1">
    <location>
        <begin position="125"/>
        <end position="145"/>
    </location>
</feature>